<comment type="similarity">
    <text evidence="2">Belongs to the peptidase C19 family.</text>
</comment>
<dbReference type="Proteomes" id="UP000789759">
    <property type="component" value="Unassembled WGS sequence"/>
</dbReference>
<dbReference type="InterPro" id="IPR028889">
    <property type="entry name" value="USP"/>
</dbReference>
<dbReference type="EC" id="3.4.19.12" evidence="3"/>
<comment type="catalytic activity">
    <reaction evidence="1">
        <text>Thiol-dependent hydrolysis of ester, thioester, amide, peptide and isopeptide bonds formed by the C-terminal Gly of ubiquitin (a 76-residue protein attached to proteins as an intracellular targeting signal).</text>
        <dbReference type="EC" id="3.4.19.12"/>
    </reaction>
</comment>
<keyword evidence="10" id="KW-1185">Reference proteome</keyword>
<feature type="domain" description="USP" evidence="8">
    <location>
        <begin position="110"/>
        <end position="446"/>
    </location>
</feature>
<evidence type="ECO:0000313" key="10">
    <source>
        <dbReference type="Proteomes" id="UP000789759"/>
    </source>
</evidence>
<reference evidence="9" key="1">
    <citation type="submission" date="2021-06" db="EMBL/GenBank/DDBJ databases">
        <authorList>
            <person name="Kallberg Y."/>
            <person name="Tangrot J."/>
            <person name="Rosling A."/>
        </authorList>
    </citation>
    <scope>NUCLEOTIDE SEQUENCE</scope>
    <source>
        <strain evidence="9">FL966</strain>
    </source>
</reference>
<evidence type="ECO:0000256" key="2">
    <source>
        <dbReference type="ARBA" id="ARBA00009085"/>
    </source>
</evidence>
<dbReference type="GO" id="GO:0005829">
    <property type="term" value="C:cytosol"/>
    <property type="evidence" value="ECO:0007669"/>
    <property type="project" value="TreeGrafter"/>
</dbReference>
<evidence type="ECO:0000256" key="5">
    <source>
        <dbReference type="ARBA" id="ARBA00022786"/>
    </source>
</evidence>
<proteinExistence type="inferred from homology"/>
<dbReference type="InterPro" id="IPR001394">
    <property type="entry name" value="Peptidase_C19_UCH"/>
</dbReference>
<comment type="caution">
    <text evidence="9">The sequence shown here is derived from an EMBL/GenBank/DDBJ whole genome shotgun (WGS) entry which is preliminary data.</text>
</comment>
<dbReference type="GO" id="GO:0005634">
    <property type="term" value="C:nucleus"/>
    <property type="evidence" value="ECO:0007669"/>
    <property type="project" value="UniProtKB-SubCell"/>
</dbReference>
<dbReference type="Gene3D" id="3.90.70.10">
    <property type="entry name" value="Cysteine proteinases"/>
    <property type="match status" value="2"/>
</dbReference>
<dbReference type="PANTHER" id="PTHR24006:SF722">
    <property type="entry name" value="UBIQUITIN CARBOXYL-TERMINAL HYDROLASE 48"/>
    <property type="match status" value="1"/>
</dbReference>
<keyword evidence="5" id="KW-0833">Ubl conjugation pathway</keyword>
<evidence type="ECO:0000256" key="1">
    <source>
        <dbReference type="ARBA" id="ARBA00000707"/>
    </source>
</evidence>
<gene>
    <name evidence="9" type="ORF">CPELLU_LOCUS2856</name>
</gene>
<evidence type="ECO:0000259" key="8">
    <source>
        <dbReference type="PROSITE" id="PS50235"/>
    </source>
</evidence>
<protein>
    <recommendedName>
        <fullName evidence="3">ubiquitinyl hydrolase 1</fullName>
        <ecNumber evidence="3">3.4.19.12</ecNumber>
    </recommendedName>
</protein>
<dbReference type="InterPro" id="IPR038765">
    <property type="entry name" value="Papain-like_cys_pep_sf"/>
</dbReference>
<name>A0A9N8ZXD5_9GLOM</name>
<dbReference type="GO" id="GO:0006508">
    <property type="term" value="P:proteolysis"/>
    <property type="evidence" value="ECO:0007669"/>
    <property type="project" value="UniProtKB-KW"/>
</dbReference>
<evidence type="ECO:0000256" key="4">
    <source>
        <dbReference type="ARBA" id="ARBA00022670"/>
    </source>
</evidence>
<dbReference type="OrthoDB" id="6287070at2759"/>
<evidence type="ECO:0000256" key="7">
    <source>
        <dbReference type="ARBA" id="ARBA00022807"/>
    </source>
</evidence>
<accession>A0A9N8ZXD5</accession>
<dbReference type="PANTHER" id="PTHR24006">
    <property type="entry name" value="UBIQUITIN CARBOXYL-TERMINAL HYDROLASE"/>
    <property type="match status" value="1"/>
</dbReference>
<evidence type="ECO:0000256" key="3">
    <source>
        <dbReference type="ARBA" id="ARBA00012759"/>
    </source>
</evidence>
<dbReference type="AlphaFoldDB" id="A0A9N8ZXD5"/>
<evidence type="ECO:0000313" key="9">
    <source>
        <dbReference type="EMBL" id="CAG8509714.1"/>
    </source>
</evidence>
<keyword evidence="7" id="KW-0788">Thiol protease</keyword>
<sequence>MEVSEPNVQGRVSPLKRTRSPVSRIKDYLFPNSGKDSTQLVELTITEQESKIDQLRTYLEELGHPLETLHLERLLEGNAWNVMEVADYCEDLIEAEDGIVSDIRKDVIMLGAENDRFTSCYIDSLMFAMFAKTRSFDGLLFIQPEGLNVRTLQSNLRLFVNRFRKGKHINAYMVKQLRECLFDCGWIGKDEYGNPTQEDASELFLFLSCLYELPYLPLGIHLFHGGSKDPNDERVITERLIQVAIPGDPHDETPVSLEEVLITHFHDNVVSGIKRFSSDGIEQTEMPVSAWQVLKLLPFYSASNEQGEKINAVESHFPTNHLILPLVLKRYGYNDQSQPFRIKKKIYIPPSVNFNSFVSSDAADEQCHCGVDIQYRLKLRSAVCHYGESPTHGHYKGYTLDDEQDRWYRLDDLDGEQVREFSTLQDMTLLFSEFSRHGYLLFYELQRIHPGVVEEELAIEHDYYVAQNLQFVEFLDGKNNHCAIQ</sequence>
<dbReference type="PROSITE" id="PS50235">
    <property type="entry name" value="USP_3"/>
    <property type="match status" value="1"/>
</dbReference>
<dbReference type="GO" id="GO:0016579">
    <property type="term" value="P:protein deubiquitination"/>
    <property type="evidence" value="ECO:0007669"/>
    <property type="project" value="InterPro"/>
</dbReference>
<dbReference type="Pfam" id="PF00443">
    <property type="entry name" value="UCH"/>
    <property type="match status" value="1"/>
</dbReference>
<dbReference type="InterPro" id="IPR050164">
    <property type="entry name" value="Peptidase_C19"/>
</dbReference>
<keyword evidence="4" id="KW-0645">Protease</keyword>
<dbReference type="EMBL" id="CAJVQA010001302">
    <property type="protein sequence ID" value="CAG8509714.1"/>
    <property type="molecule type" value="Genomic_DNA"/>
</dbReference>
<dbReference type="SUPFAM" id="SSF54001">
    <property type="entry name" value="Cysteine proteinases"/>
    <property type="match status" value="1"/>
</dbReference>
<keyword evidence="6" id="KW-0378">Hydrolase</keyword>
<dbReference type="GO" id="GO:0004843">
    <property type="term" value="F:cysteine-type deubiquitinase activity"/>
    <property type="evidence" value="ECO:0007669"/>
    <property type="project" value="UniProtKB-EC"/>
</dbReference>
<evidence type="ECO:0000256" key="6">
    <source>
        <dbReference type="ARBA" id="ARBA00022801"/>
    </source>
</evidence>
<organism evidence="9 10">
    <name type="scientific">Cetraspora pellucida</name>
    <dbReference type="NCBI Taxonomy" id="1433469"/>
    <lineage>
        <taxon>Eukaryota</taxon>
        <taxon>Fungi</taxon>
        <taxon>Fungi incertae sedis</taxon>
        <taxon>Mucoromycota</taxon>
        <taxon>Glomeromycotina</taxon>
        <taxon>Glomeromycetes</taxon>
        <taxon>Diversisporales</taxon>
        <taxon>Gigasporaceae</taxon>
        <taxon>Cetraspora</taxon>
    </lineage>
</organism>